<dbReference type="RefSeq" id="WP_166511637.1">
    <property type="nucleotide sequence ID" value="NZ_VNHM01000008.1"/>
</dbReference>
<evidence type="ECO:0000313" key="1">
    <source>
        <dbReference type="EMBL" id="TYO95383.1"/>
    </source>
</evidence>
<dbReference type="AlphaFoldDB" id="A0A5S4ZRE9"/>
<protein>
    <submittedName>
        <fullName evidence="1">Uncharacterized protein</fullName>
    </submittedName>
</protein>
<keyword evidence="2" id="KW-1185">Reference proteome</keyword>
<name>A0A5S4ZRE9_9FIRM</name>
<organism evidence="1 2">
    <name type="scientific">Desulfallas thermosapovorans DSM 6562</name>
    <dbReference type="NCBI Taxonomy" id="1121431"/>
    <lineage>
        <taxon>Bacteria</taxon>
        <taxon>Bacillati</taxon>
        <taxon>Bacillota</taxon>
        <taxon>Clostridia</taxon>
        <taxon>Eubacteriales</taxon>
        <taxon>Desulfallaceae</taxon>
        <taxon>Desulfallas</taxon>
    </lineage>
</organism>
<comment type="caution">
    <text evidence="1">The sequence shown here is derived from an EMBL/GenBank/DDBJ whole genome shotgun (WGS) entry which is preliminary data.</text>
</comment>
<accession>A0A5S4ZRE9</accession>
<proteinExistence type="predicted"/>
<dbReference type="EMBL" id="VNHM01000008">
    <property type="protein sequence ID" value="TYO95383.1"/>
    <property type="molecule type" value="Genomic_DNA"/>
</dbReference>
<sequence>MDNSNNERKKHVLAMIDRKKPSVAAGDDKFLKKEAGGKDKARGDYTRVTTFSYDEVDPS</sequence>
<dbReference type="Proteomes" id="UP000323166">
    <property type="component" value="Unassembled WGS sequence"/>
</dbReference>
<evidence type="ECO:0000313" key="2">
    <source>
        <dbReference type="Proteomes" id="UP000323166"/>
    </source>
</evidence>
<gene>
    <name evidence="1" type="ORF">LX24_01734</name>
</gene>
<reference evidence="1 2" key="1">
    <citation type="submission" date="2019-07" db="EMBL/GenBank/DDBJ databases">
        <title>Genomic Encyclopedia of Type Strains, Phase I: the one thousand microbial genomes (KMG-I) project.</title>
        <authorList>
            <person name="Kyrpides N."/>
        </authorList>
    </citation>
    <scope>NUCLEOTIDE SEQUENCE [LARGE SCALE GENOMIC DNA]</scope>
    <source>
        <strain evidence="1 2">DSM 6562</strain>
    </source>
</reference>